<reference evidence="6 7" key="1">
    <citation type="submission" date="2024-01" db="EMBL/GenBank/DDBJ databases">
        <title>The genomes of 5 underutilized Papilionoideae crops provide insights into root nodulation and disease resistanc.</title>
        <authorList>
            <person name="Jiang F."/>
        </authorList>
    </citation>
    <scope>NUCLEOTIDE SEQUENCE [LARGE SCALE GENOMIC DNA]</scope>
    <source>
        <strain evidence="6">JINMINGXINNONG_FW02</strain>
        <tissue evidence="6">Leaves</tissue>
    </source>
</reference>
<dbReference type="AlphaFoldDB" id="A0AAN9LZZ3"/>
<feature type="transmembrane region" description="Helical" evidence="4">
    <location>
        <begin position="12"/>
        <end position="37"/>
    </location>
</feature>
<evidence type="ECO:0000256" key="2">
    <source>
        <dbReference type="ARBA" id="ARBA00023004"/>
    </source>
</evidence>
<keyword evidence="4" id="KW-1133">Transmembrane helix</keyword>
<keyword evidence="4" id="KW-0812">Transmembrane</keyword>
<gene>
    <name evidence="6" type="ORF">VNO80_25788</name>
</gene>
<keyword evidence="4" id="KW-0472">Membrane</keyword>
<dbReference type="GO" id="GO:0003825">
    <property type="term" value="F:alpha,alpha-trehalose-phosphate synthase (UDP-forming) activity"/>
    <property type="evidence" value="ECO:0007669"/>
    <property type="project" value="TreeGrafter"/>
</dbReference>
<comment type="caution">
    <text evidence="6">The sequence shown here is derived from an EMBL/GenBank/DDBJ whole genome shotgun (WGS) entry which is preliminary data.</text>
</comment>
<dbReference type="InterPro" id="IPR001030">
    <property type="entry name" value="Acoase/IPM_deHydtase_lsu_aba"/>
</dbReference>
<dbReference type="EMBL" id="JAYMYR010000009">
    <property type="protein sequence ID" value="KAK7342832.1"/>
    <property type="molecule type" value="Genomic_DNA"/>
</dbReference>
<dbReference type="GO" id="GO:0005992">
    <property type="term" value="P:trehalose biosynthetic process"/>
    <property type="evidence" value="ECO:0007669"/>
    <property type="project" value="InterPro"/>
</dbReference>
<evidence type="ECO:0000313" key="6">
    <source>
        <dbReference type="EMBL" id="KAK7342832.1"/>
    </source>
</evidence>
<evidence type="ECO:0000259" key="5">
    <source>
        <dbReference type="Pfam" id="PF00330"/>
    </source>
</evidence>
<evidence type="ECO:0000313" key="7">
    <source>
        <dbReference type="Proteomes" id="UP001374584"/>
    </source>
</evidence>
<dbReference type="Proteomes" id="UP001374584">
    <property type="component" value="Unassembled WGS sequence"/>
</dbReference>
<dbReference type="Pfam" id="PF00982">
    <property type="entry name" value="Glyco_transf_20"/>
    <property type="match status" value="1"/>
</dbReference>
<evidence type="ECO:0000256" key="4">
    <source>
        <dbReference type="SAM" id="Phobius"/>
    </source>
</evidence>
<keyword evidence="3" id="KW-0411">Iron-sulfur</keyword>
<keyword evidence="1" id="KW-0479">Metal-binding</keyword>
<accession>A0AAN9LZZ3</accession>
<protein>
    <recommendedName>
        <fullName evidence="5">Aconitase/3-isopropylmalate dehydratase large subunit alpha/beta/alpha domain-containing protein</fullName>
    </recommendedName>
</protein>
<proteinExistence type="predicted"/>
<dbReference type="Pfam" id="PF00330">
    <property type="entry name" value="Aconitase"/>
    <property type="match status" value="1"/>
</dbReference>
<dbReference type="InterPro" id="IPR036008">
    <property type="entry name" value="Aconitase_4Fe-4S_dom"/>
</dbReference>
<feature type="domain" description="Aconitase/3-isopropylmalate dehydratase large subunit alpha/beta/alpha" evidence="5">
    <location>
        <begin position="53"/>
        <end position="95"/>
    </location>
</feature>
<dbReference type="GO" id="GO:0051536">
    <property type="term" value="F:iron-sulfur cluster binding"/>
    <property type="evidence" value="ECO:0007669"/>
    <property type="project" value="UniProtKB-KW"/>
</dbReference>
<dbReference type="SUPFAM" id="SSF53756">
    <property type="entry name" value="UDP-Glycosyltransferase/glycogen phosphorylase"/>
    <property type="match status" value="1"/>
</dbReference>
<evidence type="ECO:0000256" key="3">
    <source>
        <dbReference type="ARBA" id="ARBA00023014"/>
    </source>
</evidence>
<name>A0AAN9LZZ3_PHACN</name>
<organism evidence="6 7">
    <name type="scientific">Phaseolus coccineus</name>
    <name type="common">Scarlet runner bean</name>
    <name type="synonym">Phaseolus multiflorus</name>
    <dbReference type="NCBI Taxonomy" id="3886"/>
    <lineage>
        <taxon>Eukaryota</taxon>
        <taxon>Viridiplantae</taxon>
        <taxon>Streptophyta</taxon>
        <taxon>Embryophyta</taxon>
        <taxon>Tracheophyta</taxon>
        <taxon>Spermatophyta</taxon>
        <taxon>Magnoliopsida</taxon>
        <taxon>eudicotyledons</taxon>
        <taxon>Gunneridae</taxon>
        <taxon>Pentapetalae</taxon>
        <taxon>rosids</taxon>
        <taxon>fabids</taxon>
        <taxon>Fabales</taxon>
        <taxon>Fabaceae</taxon>
        <taxon>Papilionoideae</taxon>
        <taxon>50 kb inversion clade</taxon>
        <taxon>NPAAA clade</taxon>
        <taxon>indigoferoid/millettioid clade</taxon>
        <taxon>Phaseoleae</taxon>
        <taxon>Phaseolus</taxon>
    </lineage>
</organism>
<keyword evidence="7" id="KW-1185">Reference proteome</keyword>
<dbReference type="PANTHER" id="PTHR10788">
    <property type="entry name" value="TREHALOSE-6-PHOSPHATE SYNTHASE"/>
    <property type="match status" value="1"/>
</dbReference>
<dbReference type="SUPFAM" id="SSF53732">
    <property type="entry name" value="Aconitase iron-sulfur domain"/>
    <property type="match status" value="1"/>
</dbReference>
<keyword evidence="2" id="KW-0408">Iron</keyword>
<dbReference type="Gene3D" id="3.30.499.10">
    <property type="entry name" value="Aconitase, domain 3"/>
    <property type="match status" value="1"/>
</dbReference>
<dbReference type="InterPro" id="IPR001830">
    <property type="entry name" value="Glyco_trans_20"/>
</dbReference>
<evidence type="ECO:0000256" key="1">
    <source>
        <dbReference type="ARBA" id="ARBA00022723"/>
    </source>
</evidence>
<dbReference type="GO" id="GO:0046872">
    <property type="term" value="F:metal ion binding"/>
    <property type="evidence" value="ECO:0007669"/>
    <property type="project" value="UniProtKB-KW"/>
</dbReference>
<dbReference type="Gene3D" id="3.40.50.2000">
    <property type="entry name" value="Glycogen Phosphorylase B"/>
    <property type="match status" value="1"/>
</dbReference>
<dbReference type="PANTHER" id="PTHR10788:SF130">
    <property type="entry name" value="ALPHA,ALPHA-TREHALOSE-PHOSPHATE SYNTHASE [UDP-FORMING] 1"/>
    <property type="match status" value="1"/>
</dbReference>
<dbReference type="GO" id="GO:0005829">
    <property type="term" value="C:cytosol"/>
    <property type="evidence" value="ECO:0007669"/>
    <property type="project" value="TreeGrafter"/>
</dbReference>
<dbReference type="InterPro" id="IPR015931">
    <property type="entry name" value="Acnase/IPM_dHydase_lsu_aba_1/3"/>
</dbReference>
<sequence>MLLLGLLSGVIVSVYLTFFFFTLFFLYTFLLILSLIIQFKWMLQGLKMQCRPIMELEFQRNKEGFAFLKWGSTAFPNMLVVPPGSGIVHQVNLEYLEGLYSTMRAYSILTVWRCHVGELFAGAAQSLGAGAILVNPWNVTEVAAAIARALKMPSAEREKRHKHNFLHVTSHTAQEWAGTFVSELNDTVIEAQLRTRQVPPQLPTKAAIESYQQSTNRLLILVYARHTKKCPEDKKTAGTLEIAVKLYCTLFSFGWILAPFRSLCTTKVKDYDWEAVGGERPILNGTTCVVELQLETWMDEIQRQKGQRKSKRETQKFYGRSWNVELGLTSICPGRKFQIIKGEAHTNGNARTPLPEMPPFSVKFWNWVSSSIRYNIDRSSLQSFGVWQGSLILDHSYWLLLLLDGSNAILMGLSGTLRVLLLVVGFSGTLTEPVEKTGDQIKEMELKVHPKLRQPLTALCSDPNTTVVVLSGSGRQVLNDVMLGKMLLFG</sequence>
<dbReference type="GO" id="GO:0004805">
    <property type="term" value="F:trehalose-phosphatase activity"/>
    <property type="evidence" value="ECO:0007669"/>
    <property type="project" value="TreeGrafter"/>
</dbReference>